<name>A0ABS7S9F2_9MICO</name>
<evidence type="ECO:0000256" key="3">
    <source>
        <dbReference type="ARBA" id="ARBA00022679"/>
    </source>
</evidence>
<accession>A0ABS7S9F2</accession>
<sequence>MTEHARSFDRAAAVYAATRPSYPSAAVDWLVPESAARVLDLAAGTGKLTRLLVDRGGLQVVAVDPSPNMLGELHAHVPVVPTFVGTAERIPLPDHAVDAVTVAQAWHWVDPATAVPEIARVLRPGGTLGLVWNTRDESVAWVAEFGDILTRLHDRDEQELAPVVGAPFGPVESIRIPWQQTLTGDGLLDLVRSRSYFITASPEQQADVLGAVGDLLAGHAELAGRDHIELPYLADCFRTRLPD</sequence>
<comment type="similarity">
    <text evidence="1">Belongs to the methyltransferase superfamily.</text>
</comment>
<dbReference type="GO" id="GO:0032259">
    <property type="term" value="P:methylation"/>
    <property type="evidence" value="ECO:0007669"/>
    <property type="project" value="UniProtKB-KW"/>
</dbReference>
<evidence type="ECO:0000313" key="6">
    <source>
        <dbReference type="Proteomes" id="UP000826651"/>
    </source>
</evidence>
<dbReference type="SUPFAM" id="SSF53335">
    <property type="entry name" value="S-adenosyl-L-methionine-dependent methyltransferases"/>
    <property type="match status" value="1"/>
</dbReference>
<dbReference type="InterPro" id="IPR029063">
    <property type="entry name" value="SAM-dependent_MTases_sf"/>
</dbReference>
<evidence type="ECO:0000256" key="1">
    <source>
        <dbReference type="ARBA" id="ARBA00008361"/>
    </source>
</evidence>
<dbReference type="EMBL" id="JAGSHT010000011">
    <property type="protein sequence ID" value="MBZ2196752.1"/>
    <property type="molecule type" value="Genomic_DNA"/>
</dbReference>
<reference evidence="5 6" key="1">
    <citation type="submission" date="2021-04" db="EMBL/GenBank/DDBJ databases">
        <title>Ruania sp. nov., isolated from sandy soil of mangrove forest.</title>
        <authorList>
            <person name="Ge X."/>
            <person name="Huang R."/>
            <person name="Liu W."/>
        </authorList>
    </citation>
    <scope>NUCLEOTIDE SEQUENCE [LARGE SCALE GENOMIC DNA]</scope>
    <source>
        <strain evidence="5 6">N2-46</strain>
    </source>
</reference>
<dbReference type="InterPro" id="IPR051052">
    <property type="entry name" value="Diverse_substrate_MTase"/>
</dbReference>
<protein>
    <submittedName>
        <fullName evidence="5">Class I SAM-dependent methyltransferase</fullName>
    </submittedName>
</protein>
<gene>
    <name evidence="5" type="ORF">KCQ71_11350</name>
</gene>
<comment type="caution">
    <text evidence="5">The sequence shown here is derived from an EMBL/GenBank/DDBJ whole genome shotgun (WGS) entry which is preliminary data.</text>
</comment>
<organism evidence="5 6">
    <name type="scientific">Occultella gossypii</name>
    <dbReference type="NCBI Taxonomy" id="2800820"/>
    <lineage>
        <taxon>Bacteria</taxon>
        <taxon>Bacillati</taxon>
        <taxon>Actinomycetota</taxon>
        <taxon>Actinomycetes</taxon>
        <taxon>Micrococcales</taxon>
        <taxon>Ruaniaceae</taxon>
        <taxon>Occultella</taxon>
    </lineage>
</organism>
<dbReference type="PANTHER" id="PTHR44942:SF4">
    <property type="entry name" value="METHYLTRANSFERASE TYPE 11 DOMAIN-CONTAINING PROTEIN"/>
    <property type="match status" value="1"/>
</dbReference>
<keyword evidence="3" id="KW-0808">Transferase</keyword>
<evidence type="ECO:0000256" key="2">
    <source>
        <dbReference type="ARBA" id="ARBA00022603"/>
    </source>
</evidence>
<dbReference type="Proteomes" id="UP000826651">
    <property type="component" value="Unassembled WGS sequence"/>
</dbReference>
<dbReference type="GO" id="GO:0008168">
    <property type="term" value="F:methyltransferase activity"/>
    <property type="evidence" value="ECO:0007669"/>
    <property type="project" value="UniProtKB-KW"/>
</dbReference>
<evidence type="ECO:0000259" key="4">
    <source>
        <dbReference type="Pfam" id="PF08241"/>
    </source>
</evidence>
<dbReference type="PANTHER" id="PTHR44942">
    <property type="entry name" value="METHYLTRANSF_11 DOMAIN-CONTAINING PROTEIN"/>
    <property type="match status" value="1"/>
</dbReference>
<keyword evidence="2 5" id="KW-0489">Methyltransferase</keyword>
<dbReference type="Pfam" id="PF08241">
    <property type="entry name" value="Methyltransf_11"/>
    <property type="match status" value="1"/>
</dbReference>
<dbReference type="InterPro" id="IPR013216">
    <property type="entry name" value="Methyltransf_11"/>
</dbReference>
<dbReference type="Gene3D" id="3.40.50.150">
    <property type="entry name" value="Vaccinia Virus protein VP39"/>
    <property type="match status" value="1"/>
</dbReference>
<proteinExistence type="inferred from homology"/>
<evidence type="ECO:0000313" key="5">
    <source>
        <dbReference type="EMBL" id="MBZ2196752.1"/>
    </source>
</evidence>
<feature type="domain" description="Methyltransferase type 11" evidence="4">
    <location>
        <begin position="39"/>
        <end position="128"/>
    </location>
</feature>
<keyword evidence="6" id="KW-1185">Reference proteome</keyword>
<dbReference type="CDD" id="cd02440">
    <property type="entry name" value="AdoMet_MTases"/>
    <property type="match status" value="1"/>
</dbReference>